<evidence type="ECO:0008006" key="3">
    <source>
        <dbReference type="Google" id="ProtNLM"/>
    </source>
</evidence>
<dbReference type="Proteomes" id="UP000051213">
    <property type="component" value="Unassembled WGS sequence"/>
</dbReference>
<accession>A0A0R2U521</accession>
<comment type="caution">
    <text evidence="1">The sequence shown here is derived from an EMBL/GenBank/DDBJ whole genome shotgun (WGS) entry which is preliminary data.</text>
</comment>
<dbReference type="SUPFAM" id="SSF50475">
    <property type="entry name" value="FMN-binding split barrel"/>
    <property type="match status" value="1"/>
</dbReference>
<protein>
    <recommendedName>
        <fullName evidence="3">Pyridoxamine 5'-phosphate oxidase putative domain-containing protein</fullName>
    </recommendedName>
</protein>
<dbReference type="EMBL" id="LICA01000168">
    <property type="protein sequence ID" value="KRO94228.1"/>
    <property type="molecule type" value="Genomic_DNA"/>
</dbReference>
<sequence length="161" mass="18047">MSKDFSNLHHFLKDESVLTISTNDEKGAWSAPVLYAADTAISPFALYFLSSPNSRHIKSLPDDGVVSASIYSDYSGNWQSICGAQMSGAISVVSDQQKPFVENLYFARFPEIRDLIDNPQGDQEQRIGAAFGKSFFYRVQPLFVRFTNNGDSFAGRTEWHF</sequence>
<name>A0A0R2U521_9GAMM</name>
<evidence type="ECO:0000313" key="1">
    <source>
        <dbReference type="EMBL" id="KRO94228.1"/>
    </source>
</evidence>
<organism evidence="1 2">
    <name type="scientific">SAR92 bacterium BACL26 MAG-121220-bin70</name>
    <dbReference type="NCBI Taxonomy" id="1655626"/>
    <lineage>
        <taxon>Bacteria</taxon>
        <taxon>Pseudomonadati</taxon>
        <taxon>Pseudomonadota</taxon>
        <taxon>Gammaproteobacteria</taxon>
        <taxon>Cellvibrionales</taxon>
        <taxon>Porticoccaceae</taxon>
        <taxon>SAR92 clade</taxon>
    </lineage>
</organism>
<dbReference type="AlphaFoldDB" id="A0A0R2U521"/>
<proteinExistence type="predicted"/>
<dbReference type="InterPro" id="IPR012349">
    <property type="entry name" value="Split_barrel_FMN-bd"/>
</dbReference>
<dbReference type="Gene3D" id="2.30.110.10">
    <property type="entry name" value="Electron Transport, Fmn-binding Protein, Chain A"/>
    <property type="match status" value="1"/>
</dbReference>
<reference evidence="1 2" key="1">
    <citation type="submission" date="2015-10" db="EMBL/GenBank/DDBJ databases">
        <title>Metagenome-Assembled Genomes uncover a global brackish microbiome.</title>
        <authorList>
            <person name="Hugerth L.W."/>
            <person name="Larsson J."/>
            <person name="Alneberg J."/>
            <person name="Lindh M.V."/>
            <person name="Legrand C."/>
            <person name="Pinhassi J."/>
            <person name="Andersson A.F."/>
        </authorList>
    </citation>
    <scope>NUCLEOTIDE SEQUENCE [LARGE SCALE GENOMIC DNA]</scope>
    <source>
        <strain evidence="1">BACL26 MAG-121220-bin70</strain>
    </source>
</reference>
<evidence type="ECO:0000313" key="2">
    <source>
        <dbReference type="Proteomes" id="UP000051213"/>
    </source>
</evidence>
<gene>
    <name evidence="1" type="ORF">ABS24_03620</name>
</gene>